<dbReference type="AlphaFoldDB" id="A0A1M7TU69"/>
<evidence type="ECO:0008006" key="3">
    <source>
        <dbReference type="Google" id="ProtNLM"/>
    </source>
</evidence>
<name>A0A1M7TU69_9RHOB</name>
<organism evidence="1 2">
    <name type="scientific">Oceanicella actignis</name>
    <dbReference type="NCBI Taxonomy" id="1189325"/>
    <lineage>
        <taxon>Bacteria</taxon>
        <taxon>Pseudomonadati</taxon>
        <taxon>Pseudomonadota</taxon>
        <taxon>Alphaproteobacteria</taxon>
        <taxon>Rhodobacterales</taxon>
        <taxon>Paracoccaceae</taxon>
        <taxon>Oceanicella</taxon>
    </lineage>
</organism>
<dbReference type="InterPro" id="IPR021270">
    <property type="entry name" value="DUF2849"/>
</dbReference>
<dbReference type="Pfam" id="PF11011">
    <property type="entry name" value="DUF2849"/>
    <property type="match status" value="1"/>
</dbReference>
<sequence>MAKRFNPVVLTANALESGAPLWWTGAGWSESFADARVATTPEQAATLQALADTPLMQAATVGPCLVEVVEEDGAWRPASRREAIRASRSPTFAYGPEAASRRGPGARAA</sequence>
<keyword evidence="2" id="KW-1185">Reference proteome</keyword>
<gene>
    <name evidence="1" type="ORF">SAMN05216200_11031</name>
</gene>
<evidence type="ECO:0000313" key="2">
    <source>
        <dbReference type="Proteomes" id="UP000184066"/>
    </source>
</evidence>
<dbReference type="OrthoDB" id="5738806at2"/>
<protein>
    <recommendedName>
        <fullName evidence="3">DUF2849 domain-containing protein</fullName>
    </recommendedName>
</protein>
<dbReference type="Proteomes" id="UP000184066">
    <property type="component" value="Unassembled WGS sequence"/>
</dbReference>
<accession>A0A1M7TU69</accession>
<evidence type="ECO:0000313" key="1">
    <source>
        <dbReference type="EMBL" id="SHN74299.1"/>
    </source>
</evidence>
<dbReference type="RefSeq" id="WP_072748108.1">
    <property type="nucleotide sequence ID" value="NZ_FOHL01000001.1"/>
</dbReference>
<reference evidence="1 2" key="1">
    <citation type="submission" date="2016-12" db="EMBL/GenBank/DDBJ databases">
        <authorList>
            <person name="Song W.-J."/>
            <person name="Kurnit D.M."/>
        </authorList>
    </citation>
    <scope>NUCLEOTIDE SEQUENCE [LARGE SCALE GENOMIC DNA]</scope>
    <source>
        <strain evidence="1 2">CGMCC 1.10808</strain>
    </source>
</reference>
<dbReference type="STRING" id="1189325.SAMN04488119_101451"/>
<dbReference type="EMBL" id="FRDL01000010">
    <property type="protein sequence ID" value="SHN74299.1"/>
    <property type="molecule type" value="Genomic_DNA"/>
</dbReference>
<proteinExistence type="predicted"/>